<keyword evidence="5" id="KW-1185">Reference proteome</keyword>
<evidence type="ECO:0000313" key="4">
    <source>
        <dbReference type="EMBL" id="MCZ0863890.1"/>
    </source>
</evidence>
<dbReference type="SUPFAM" id="SSF53300">
    <property type="entry name" value="vWA-like"/>
    <property type="match status" value="1"/>
</dbReference>
<dbReference type="Pfam" id="PF00092">
    <property type="entry name" value="VWA"/>
    <property type="match status" value="1"/>
</dbReference>
<comment type="caution">
    <text evidence="4">The sequence shown here is derived from an EMBL/GenBank/DDBJ whole genome shotgun (WGS) entry which is preliminary data.</text>
</comment>
<evidence type="ECO:0000256" key="1">
    <source>
        <dbReference type="SAM" id="Phobius"/>
    </source>
</evidence>
<dbReference type="RefSeq" id="WP_258330038.1">
    <property type="nucleotide sequence ID" value="NZ_JAPTGG010000001.1"/>
</dbReference>
<feature type="chain" id="PRO_5039949275" evidence="2">
    <location>
        <begin position="34"/>
        <end position="961"/>
    </location>
</feature>
<dbReference type="EMBL" id="JAPTGG010000001">
    <property type="protein sequence ID" value="MCZ0863890.1"/>
    <property type="molecule type" value="Genomic_DNA"/>
</dbReference>
<evidence type="ECO:0000313" key="5">
    <source>
        <dbReference type="Proteomes" id="UP001069090"/>
    </source>
</evidence>
<keyword evidence="2" id="KW-0732">Signal</keyword>
<reference evidence="4 5" key="1">
    <citation type="submission" date="2022-12" db="EMBL/GenBank/DDBJ databases">
        <title>Dasania phycosphaerae sp. nov., isolated from particulate material of the south coast of Korea.</title>
        <authorList>
            <person name="Jiang Y."/>
        </authorList>
    </citation>
    <scope>NUCLEOTIDE SEQUENCE [LARGE SCALE GENOMIC DNA]</scope>
    <source>
        <strain evidence="4 5">GY-19</strain>
    </source>
</reference>
<dbReference type="SMART" id="SM00327">
    <property type="entry name" value="VWA"/>
    <property type="match status" value="1"/>
</dbReference>
<dbReference type="AlphaFoldDB" id="A0A9J6RHP9"/>
<dbReference type="InterPro" id="IPR002035">
    <property type="entry name" value="VWF_A"/>
</dbReference>
<gene>
    <name evidence="4" type="ORF">O0V09_01680</name>
</gene>
<dbReference type="NCBIfam" id="NF012200">
    <property type="entry name" value="choice_anch_D"/>
    <property type="match status" value="1"/>
</dbReference>
<keyword evidence="1" id="KW-0812">Transmembrane</keyword>
<name>A0A9J6RHP9_9GAMM</name>
<accession>A0A9J6RHP9</accession>
<keyword evidence="1" id="KW-1133">Transmembrane helix</keyword>
<proteinExistence type="predicted"/>
<dbReference type="Gene3D" id="2.60.40.10">
    <property type="entry name" value="Immunoglobulins"/>
    <property type="match status" value="2"/>
</dbReference>
<feature type="domain" description="VWFA" evidence="3">
    <location>
        <begin position="470"/>
        <end position="660"/>
    </location>
</feature>
<evidence type="ECO:0000259" key="3">
    <source>
        <dbReference type="PROSITE" id="PS50234"/>
    </source>
</evidence>
<keyword evidence="1" id="KW-0472">Membrane</keyword>
<evidence type="ECO:0000256" key="2">
    <source>
        <dbReference type="SAM" id="SignalP"/>
    </source>
</evidence>
<dbReference type="NCBIfam" id="NF041940">
    <property type="entry name" value="choice_anch_X"/>
    <property type="match status" value="1"/>
</dbReference>
<dbReference type="Proteomes" id="UP001069090">
    <property type="component" value="Unassembled WGS sequence"/>
</dbReference>
<feature type="transmembrane region" description="Helical" evidence="1">
    <location>
        <begin position="940"/>
        <end position="957"/>
    </location>
</feature>
<organism evidence="4 5">
    <name type="scientific">Dasania phycosphaerae</name>
    <dbReference type="NCBI Taxonomy" id="2950436"/>
    <lineage>
        <taxon>Bacteria</taxon>
        <taxon>Pseudomonadati</taxon>
        <taxon>Pseudomonadota</taxon>
        <taxon>Gammaproteobacteria</taxon>
        <taxon>Cellvibrionales</taxon>
        <taxon>Spongiibacteraceae</taxon>
        <taxon>Dasania</taxon>
    </lineage>
</organism>
<dbReference type="PROSITE" id="PS50234">
    <property type="entry name" value="VWFA"/>
    <property type="match status" value="1"/>
</dbReference>
<dbReference type="InterPro" id="IPR036465">
    <property type="entry name" value="vWFA_dom_sf"/>
</dbReference>
<dbReference type="Gene3D" id="3.40.50.410">
    <property type="entry name" value="von Willebrand factor, type A domain"/>
    <property type="match status" value="1"/>
</dbReference>
<dbReference type="CDD" id="cd00198">
    <property type="entry name" value="vWFA"/>
    <property type="match status" value="1"/>
</dbReference>
<sequence length="961" mass="100972">MDFHSGITIKRLGGLCFALLAMLVLLGSSTLFAADSITATKSKNPDNTYSVGGTDTFTIATNQTIRWTANYNPSMPTEGNDFYLHQSGQSLNQIALSTSLNSGFNSGEMFLNAGTYIISTTYFGMGVGSYTIEYNRTASISLSPGSHNFGTVLAGNNSANQLFSIVSTGDLPVTITGVTFSDPAHFSIVGAAPSGTAPASFNVRCNAGPAAGVFGSTITVTGSNPSVAVASPTATVNCTVELPVPNISCTGNPNLGTADWTTSETINISRSYSNTGTAPLVISNVQVVNLSPLAPFALNGAPSLAPLNSGSRSVAMTFTAPNAGGEATYSGQLRIDSNDPDEPVKLCPFTAVAHHPEPRMLLDDTVLDYHQVELGFAFTKAIIVRNAGDANLNLTVADILPLAADAPQWSNREVGATVVAPGGEAVFRQVFEPLATGNYNMQMRVSGDDPTNPEDIVTLMGEGIPPIPIDAVPVLDRSGSMNDAAGTAGTKLSAMKRAANLFTDLIAQRSDGLPAADADKLGLVEYNENNSQLLALDTLQGMQVTDAHNAIDGLTAGGNTGIGGAIQRAGTMLAGSPSSRKHVMVVMTDGKENVDPRIVPSVEIVKTNDPDIKMYSIGLGSNIEPDKLQAITNITNGYHQVADDLSGTSIFDLEAFYFKIFANATGMELVVDPTVPVNLNNTAPIVVQQAAITSSDKSATFLVLDVPALRPYYALELISPTGQIITPGVSIGGVAVHELTRDTYRLVRVVFPSLAQASDYVGVWQLRLTAKGLPKKVPGTTSHGYSQGTSDGVYNPGAGIVPIGFAAAVSSDYRMAVSAVASSSQPGATLNLSASFSDRAWPAPNAQARVTITSPSGTVYGPLNLYDDGTHTDSEAGDATFTTSFTQTAEAGSYKIFYKGQGYNERGELAPREATRYVSLLPPKPPEREEDCIPCHILKWLWAVVIALLLLGLWCCYRKRG</sequence>
<feature type="signal peptide" evidence="2">
    <location>
        <begin position="1"/>
        <end position="33"/>
    </location>
</feature>
<dbReference type="InterPro" id="IPR013783">
    <property type="entry name" value="Ig-like_fold"/>
</dbReference>
<protein>
    <submittedName>
        <fullName evidence="4">Choice-of-anchor D domain-containing protein</fullName>
    </submittedName>
</protein>